<dbReference type="STRING" id="1675527.AIOL_002785"/>
<evidence type="ECO:0008006" key="4">
    <source>
        <dbReference type="Google" id="ProtNLM"/>
    </source>
</evidence>
<dbReference type="Proteomes" id="UP000037178">
    <property type="component" value="Unassembled WGS sequence"/>
</dbReference>
<dbReference type="SUPFAM" id="SSF110087">
    <property type="entry name" value="DR1885-like metal-binding protein"/>
    <property type="match status" value="1"/>
</dbReference>
<dbReference type="AlphaFoldDB" id="A0A0J9E505"/>
<dbReference type="EMBL" id="LFTY01000002">
    <property type="protein sequence ID" value="KMW57817.1"/>
    <property type="molecule type" value="Genomic_DNA"/>
</dbReference>
<reference evidence="2 3" key="1">
    <citation type="submission" date="2015-06" db="EMBL/GenBank/DDBJ databases">
        <title>Draft genome sequence of an Alphaproteobacteria species associated to the Mediterranean sponge Oscarella lobularis.</title>
        <authorList>
            <person name="Jourda C."/>
            <person name="Santini S."/>
            <person name="Claverie J.-M."/>
        </authorList>
    </citation>
    <scope>NUCLEOTIDE SEQUENCE [LARGE SCALE GENOMIC DNA]</scope>
    <source>
        <strain evidence="2">IGS</strain>
    </source>
</reference>
<feature type="chain" id="PRO_5005318236" description="Copper metallochaperone" evidence="1">
    <location>
        <begin position="21"/>
        <end position="160"/>
    </location>
</feature>
<dbReference type="PANTHER" id="PTHR36302">
    <property type="entry name" value="BLR7088 PROTEIN"/>
    <property type="match status" value="1"/>
</dbReference>
<gene>
    <name evidence="2" type="ORF">AIOL_002785</name>
</gene>
<dbReference type="OrthoDB" id="9796962at2"/>
<name>A0A0J9E505_9RHOB</name>
<accession>A0A0J9E505</accession>
<evidence type="ECO:0000313" key="2">
    <source>
        <dbReference type="EMBL" id="KMW57817.1"/>
    </source>
</evidence>
<dbReference type="PATRIC" id="fig|1675527.3.peg.2915"/>
<dbReference type="InterPro" id="IPR036182">
    <property type="entry name" value="PCuAC_sf"/>
</dbReference>
<dbReference type="Gene3D" id="2.60.40.1890">
    <property type="entry name" value="PCu(A)C copper chaperone"/>
    <property type="match status" value="1"/>
</dbReference>
<dbReference type="Pfam" id="PF04314">
    <property type="entry name" value="PCuAC"/>
    <property type="match status" value="1"/>
</dbReference>
<sequence length="160" mass="17203">MRLTVLAAFLLSTAAAPVLAADDEHSDHLSEADGLRILHAWTNATDDDHVAVYLEIENNRATEVVLMGAETEIAKEAHLMAIDPSTGDETEIEELPVPAGSEMELAPGGLFIELHDVAKALSEGDEFELELEFGDDLHLDVHVEVEAADADSHGHAGHNH</sequence>
<evidence type="ECO:0000256" key="1">
    <source>
        <dbReference type="SAM" id="SignalP"/>
    </source>
</evidence>
<evidence type="ECO:0000313" key="3">
    <source>
        <dbReference type="Proteomes" id="UP000037178"/>
    </source>
</evidence>
<organism evidence="2 3">
    <name type="scientific">Candidatus Rhodobacter oscarellae</name>
    <dbReference type="NCBI Taxonomy" id="1675527"/>
    <lineage>
        <taxon>Bacteria</taxon>
        <taxon>Pseudomonadati</taxon>
        <taxon>Pseudomonadota</taxon>
        <taxon>Alphaproteobacteria</taxon>
        <taxon>Rhodobacterales</taxon>
        <taxon>Rhodobacter group</taxon>
        <taxon>Rhodobacter</taxon>
    </lineage>
</organism>
<comment type="caution">
    <text evidence="2">The sequence shown here is derived from an EMBL/GenBank/DDBJ whole genome shotgun (WGS) entry which is preliminary data.</text>
</comment>
<protein>
    <recommendedName>
        <fullName evidence="4">Copper metallochaperone</fullName>
    </recommendedName>
</protein>
<dbReference type="InterPro" id="IPR007410">
    <property type="entry name" value="LpqE-like"/>
</dbReference>
<keyword evidence="3" id="KW-1185">Reference proteome</keyword>
<dbReference type="RefSeq" id="WP_049643501.1">
    <property type="nucleotide sequence ID" value="NZ_LFTY01000002.1"/>
</dbReference>
<proteinExistence type="predicted"/>
<dbReference type="PANTHER" id="PTHR36302:SF1">
    <property type="entry name" value="COPPER CHAPERONE PCU(A)C"/>
    <property type="match status" value="1"/>
</dbReference>
<dbReference type="InterPro" id="IPR058248">
    <property type="entry name" value="Lxx211020-like"/>
</dbReference>
<feature type="signal peptide" evidence="1">
    <location>
        <begin position="1"/>
        <end position="20"/>
    </location>
</feature>
<keyword evidence="1" id="KW-0732">Signal</keyword>